<organism evidence="1 2">
    <name type="scientific">Halteria grandinella</name>
    <dbReference type="NCBI Taxonomy" id="5974"/>
    <lineage>
        <taxon>Eukaryota</taxon>
        <taxon>Sar</taxon>
        <taxon>Alveolata</taxon>
        <taxon>Ciliophora</taxon>
        <taxon>Intramacronucleata</taxon>
        <taxon>Spirotrichea</taxon>
        <taxon>Stichotrichia</taxon>
        <taxon>Sporadotrichida</taxon>
        <taxon>Halteriidae</taxon>
        <taxon>Halteria</taxon>
    </lineage>
</organism>
<protein>
    <submittedName>
        <fullName evidence="1">Uncharacterized protein</fullName>
    </submittedName>
</protein>
<dbReference type="Proteomes" id="UP000785679">
    <property type="component" value="Unassembled WGS sequence"/>
</dbReference>
<comment type="caution">
    <text evidence="1">The sequence shown here is derived from an EMBL/GenBank/DDBJ whole genome shotgun (WGS) entry which is preliminary data.</text>
</comment>
<gene>
    <name evidence="1" type="ORF">FGO68_gene12224</name>
</gene>
<sequence length="511" mass="59462">MPTSVEIQLYADQLPKELLFVEYFPNVQLRAKHCPYGCQDFFLHCTRISFVALKIFLDDSVYQSQLNAFLSHPHPIKVLQFHLDDTFQIQSDKIEVTTEHTQELIFEDAKFRHLSLISAIVNLCKGVRAVRFNGIFGSQRRENERVSEEREEPSVMLRNAKAMWERVIEVIEFSNVKEINAKWATFVQLLMNNVKKVIVERPFADAFKRYQRKSITIEKYLATYKEYKRNAAKFNNSPLVSNKLEQEYSSITLLETHALGYSCTNYTGKQFIKNEKNIPEKHIVVHNTFESCLKAADQYIGQDVSVNYQSLQHANSLINLINYNTALYYLQPQLFQVTPVGRIYEEERFNDFIRIYNHFGASFVNKCGGIQKLTKQDCALFLNPILFSIQPDPIYKGFLDNLANCQKISEQVTAQLIMDFQVLTYTMRQLNKNQSVKVTDTKYVIKRYIQKLAQSDSTLGMLIDFIRSMARVLMDKDAPEELLQNIAEKVSTQEKRVDNYECIIKKLSKLD</sequence>
<evidence type="ECO:0000313" key="1">
    <source>
        <dbReference type="EMBL" id="TNV82393.1"/>
    </source>
</evidence>
<name>A0A8J8NWF3_HALGN</name>
<reference evidence="1" key="1">
    <citation type="submission" date="2019-06" db="EMBL/GenBank/DDBJ databases">
        <authorList>
            <person name="Zheng W."/>
        </authorList>
    </citation>
    <scope>NUCLEOTIDE SEQUENCE</scope>
    <source>
        <strain evidence="1">QDHG01</strain>
    </source>
</reference>
<keyword evidence="2" id="KW-1185">Reference proteome</keyword>
<dbReference type="AlphaFoldDB" id="A0A8J8NWF3"/>
<evidence type="ECO:0000313" key="2">
    <source>
        <dbReference type="Proteomes" id="UP000785679"/>
    </source>
</evidence>
<proteinExistence type="predicted"/>
<dbReference type="EMBL" id="RRYP01005010">
    <property type="protein sequence ID" value="TNV82393.1"/>
    <property type="molecule type" value="Genomic_DNA"/>
</dbReference>
<accession>A0A8J8NWF3</accession>